<dbReference type="InterPro" id="IPR050836">
    <property type="entry name" value="SDS22/Internalin_LRR"/>
</dbReference>
<dbReference type="PROSITE" id="PS51450">
    <property type="entry name" value="LRR"/>
    <property type="match status" value="4"/>
</dbReference>
<dbReference type="EMBL" id="LT594516">
    <property type="protein sequence ID" value="SBT78415.1"/>
    <property type="molecule type" value="Genomic_DNA"/>
</dbReference>
<name>A0A1C3KW78_PLAOA</name>
<sequence length="341" mass="39906">MEKKCVQKTIEDDLLRKLTIVKISAMIKNGDISSCRELILKKMDIEECEELCQMKKLTKLDLSENKIKDLAMVEMNLNLKHITLQDNIIDEINYLQNLNNLIHLNLSYNCIKVIDNICQLRNLKTVILAYNEIENVPNLSNLQNLETLILKNNHIETFVKPSKEMKNLKKISLSFNRIRQFCFGSHFPNVQELRLNSNKLLHVERDIMYMASLKQLYLQDNYIMRPHFLDYLIELNFLKNLVISNNPFFKQMNLELLNNFVERTKKVATLNSVTIPETKNFDIYPFDITGNAISSTKSQGDYTQQWSGTQMVRSFNTRVNRSKACIDKKGKKTQKQDTERS</sequence>
<dbReference type="Pfam" id="PF13855">
    <property type="entry name" value="LRR_8"/>
    <property type="match status" value="1"/>
</dbReference>
<proteinExistence type="predicted"/>
<gene>
    <name evidence="3" type="primary">LRR3</name>
    <name evidence="3" type="ORF">POWCR01_120057500</name>
</gene>
<dbReference type="InterPro" id="IPR025875">
    <property type="entry name" value="Leu-rich_rpt_4"/>
</dbReference>
<protein>
    <submittedName>
        <fullName evidence="3">Leucine-rich repeat protein, putative</fullName>
    </submittedName>
</protein>
<keyword evidence="2" id="KW-0677">Repeat</keyword>
<dbReference type="Gene3D" id="3.80.10.10">
    <property type="entry name" value="Ribonuclease Inhibitor"/>
    <property type="match status" value="2"/>
</dbReference>
<evidence type="ECO:0000313" key="4">
    <source>
        <dbReference type="Proteomes" id="UP000243200"/>
    </source>
</evidence>
<dbReference type="InterPro" id="IPR032675">
    <property type="entry name" value="LRR_dom_sf"/>
</dbReference>
<evidence type="ECO:0000256" key="1">
    <source>
        <dbReference type="ARBA" id="ARBA00022614"/>
    </source>
</evidence>
<organism evidence="3 4">
    <name type="scientific">Plasmodium ovale</name>
    <name type="common">malaria parasite P. ovale</name>
    <dbReference type="NCBI Taxonomy" id="36330"/>
    <lineage>
        <taxon>Eukaryota</taxon>
        <taxon>Sar</taxon>
        <taxon>Alveolata</taxon>
        <taxon>Apicomplexa</taxon>
        <taxon>Aconoidasida</taxon>
        <taxon>Haemosporida</taxon>
        <taxon>Plasmodiidae</taxon>
        <taxon>Plasmodium</taxon>
        <taxon>Plasmodium (Plasmodium)</taxon>
    </lineage>
</organism>
<dbReference type="SMART" id="SM00369">
    <property type="entry name" value="LRR_TYP"/>
    <property type="match status" value="4"/>
</dbReference>
<dbReference type="PANTHER" id="PTHR46652">
    <property type="entry name" value="LEUCINE-RICH REPEAT AND IQ DOMAIN-CONTAINING PROTEIN 1-RELATED"/>
    <property type="match status" value="1"/>
</dbReference>
<dbReference type="AlphaFoldDB" id="A0A1C3KW78"/>
<dbReference type="InterPro" id="IPR001611">
    <property type="entry name" value="Leu-rich_rpt"/>
</dbReference>
<accession>A0A1C3KW78</accession>
<keyword evidence="1" id="KW-0433">Leucine-rich repeat</keyword>
<evidence type="ECO:0000256" key="2">
    <source>
        <dbReference type="ARBA" id="ARBA00022737"/>
    </source>
</evidence>
<dbReference type="VEuPathDB" id="PlasmoDB:PocGH01_12062800"/>
<dbReference type="SMART" id="SM00365">
    <property type="entry name" value="LRR_SD22"/>
    <property type="match status" value="5"/>
</dbReference>
<dbReference type="OrthoDB" id="277458at2759"/>
<dbReference type="VEuPathDB" id="PlasmoDB:POWCR01_120057500"/>
<dbReference type="InterPro" id="IPR003591">
    <property type="entry name" value="Leu-rich_rpt_typical-subtyp"/>
</dbReference>
<evidence type="ECO:0000313" key="3">
    <source>
        <dbReference type="EMBL" id="SBT78415.1"/>
    </source>
</evidence>
<dbReference type="Pfam" id="PF12799">
    <property type="entry name" value="LRR_4"/>
    <property type="match status" value="1"/>
</dbReference>
<dbReference type="Proteomes" id="UP000243200">
    <property type="component" value="Chromosome 12"/>
</dbReference>
<dbReference type="PANTHER" id="PTHR46652:SF3">
    <property type="entry name" value="LEUCINE-RICH REPEAT-CONTAINING PROTEIN 9"/>
    <property type="match status" value="1"/>
</dbReference>
<reference evidence="3 4" key="1">
    <citation type="submission" date="2016-06" db="EMBL/GenBank/DDBJ databases">
        <authorList>
            <consortium name="Pathogen Informatics"/>
        </authorList>
    </citation>
    <scope>NUCLEOTIDE SEQUENCE [LARGE SCALE GENOMIC DNA]</scope>
    <source>
        <strain evidence="3">PowCR01</strain>
    </source>
</reference>
<dbReference type="SUPFAM" id="SSF52058">
    <property type="entry name" value="L domain-like"/>
    <property type="match status" value="1"/>
</dbReference>